<dbReference type="EMBL" id="BNJK01000001">
    <property type="protein sequence ID" value="GHO90008.1"/>
    <property type="molecule type" value="Genomic_DNA"/>
</dbReference>
<dbReference type="Gene3D" id="3.40.50.300">
    <property type="entry name" value="P-loop containing nucleotide triphosphate hydrolases"/>
    <property type="match status" value="1"/>
</dbReference>
<dbReference type="Pfam" id="PF00196">
    <property type="entry name" value="GerE"/>
    <property type="match status" value="1"/>
</dbReference>
<dbReference type="SMART" id="SM00028">
    <property type="entry name" value="TPR"/>
    <property type="match status" value="3"/>
</dbReference>
<accession>A0A8J3MZ39</accession>
<dbReference type="PROSITE" id="PS00622">
    <property type="entry name" value="HTH_LUXR_1"/>
    <property type="match status" value="1"/>
</dbReference>
<dbReference type="GO" id="GO:0006355">
    <property type="term" value="P:regulation of DNA-templated transcription"/>
    <property type="evidence" value="ECO:0007669"/>
    <property type="project" value="InterPro"/>
</dbReference>
<dbReference type="GO" id="GO:0003677">
    <property type="term" value="F:DNA binding"/>
    <property type="evidence" value="ECO:0007669"/>
    <property type="project" value="InterPro"/>
</dbReference>
<dbReference type="AlphaFoldDB" id="A0A8J3MZ39"/>
<dbReference type="Gene3D" id="1.10.10.10">
    <property type="entry name" value="Winged helix-like DNA-binding domain superfamily/Winged helix DNA-binding domain"/>
    <property type="match status" value="1"/>
</dbReference>
<dbReference type="InterPro" id="IPR027417">
    <property type="entry name" value="P-loop_NTPase"/>
</dbReference>
<comment type="caution">
    <text evidence="2">The sequence shown here is derived from an EMBL/GenBank/DDBJ whole genome shotgun (WGS) entry which is preliminary data.</text>
</comment>
<name>A0A8J3MZ39_9CHLR</name>
<dbReference type="GO" id="GO:0043531">
    <property type="term" value="F:ADP binding"/>
    <property type="evidence" value="ECO:0007669"/>
    <property type="project" value="InterPro"/>
</dbReference>
<dbReference type="InterPro" id="IPR019734">
    <property type="entry name" value="TPR_rpt"/>
</dbReference>
<dbReference type="SUPFAM" id="SSF52540">
    <property type="entry name" value="P-loop containing nucleoside triphosphate hydrolases"/>
    <property type="match status" value="1"/>
</dbReference>
<gene>
    <name evidence="2" type="ORF">KSF_000560</name>
</gene>
<evidence type="ECO:0000259" key="1">
    <source>
        <dbReference type="PROSITE" id="PS50043"/>
    </source>
</evidence>
<dbReference type="CDD" id="cd06170">
    <property type="entry name" value="LuxR_C_like"/>
    <property type="match status" value="1"/>
</dbReference>
<dbReference type="InterPro" id="IPR002182">
    <property type="entry name" value="NB-ARC"/>
</dbReference>
<proteinExistence type="predicted"/>
<dbReference type="InterPro" id="IPR000792">
    <property type="entry name" value="Tscrpt_reg_LuxR_C"/>
</dbReference>
<dbReference type="PRINTS" id="PR00038">
    <property type="entry name" value="HTHLUXR"/>
</dbReference>
<dbReference type="PANTHER" id="PTHR47691">
    <property type="entry name" value="REGULATOR-RELATED"/>
    <property type="match status" value="1"/>
</dbReference>
<protein>
    <recommendedName>
        <fullName evidence="1">HTH luxR-type domain-containing protein</fullName>
    </recommendedName>
</protein>
<dbReference type="SMART" id="SM00421">
    <property type="entry name" value="HTH_LUXR"/>
    <property type="match status" value="1"/>
</dbReference>
<dbReference type="SUPFAM" id="SSF46894">
    <property type="entry name" value="C-terminal effector domain of the bipartite response regulators"/>
    <property type="match status" value="1"/>
</dbReference>
<dbReference type="Pfam" id="PF00931">
    <property type="entry name" value="NB-ARC"/>
    <property type="match status" value="1"/>
</dbReference>
<reference evidence="2" key="1">
    <citation type="submission" date="2020-10" db="EMBL/GenBank/DDBJ databases">
        <title>Taxonomic study of unclassified bacteria belonging to the class Ktedonobacteria.</title>
        <authorList>
            <person name="Yabe S."/>
            <person name="Wang C.M."/>
            <person name="Zheng Y."/>
            <person name="Sakai Y."/>
            <person name="Cavaletti L."/>
            <person name="Monciardini P."/>
            <person name="Donadio S."/>
        </authorList>
    </citation>
    <scope>NUCLEOTIDE SEQUENCE</scope>
    <source>
        <strain evidence="2">ID150040</strain>
    </source>
</reference>
<dbReference type="Gene3D" id="1.25.40.10">
    <property type="entry name" value="Tetratricopeptide repeat domain"/>
    <property type="match status" value="1"/>
</dbReference>
<dbReference type="PROSITE" id="PS50043">
    <property type="entry name" value="HTH_LUXR_2"/>
    <property type="match status" value="1"/>
</dbReference>
<dbReference type="InterPro" id="IPR016032">
    <property type="entry name" value="Sig_transdc_resp-reg_C-effctor"/>
</dbReference>
<organism evidence="2 3">
    <name type="scientific">Reticulibacter mediterranei</name>
    <dbReference type="NCBI Taxonomy" id="2778369"/>
    <lineage>
        <taxon>Bacteria</taxon>
        <taxon>Bacillati</taxon>
        <taxon>Chloroflexota</taxon>
        <taxon>Ktedonobacteria</taxon>
        <taxon>Ktedonobacterales</taxon>
        <taxon>Reticulibacteraceae</taxon>
        <taxon>Reticulibacter</taxon>
    </lineage>
</organism>
<dbReference type="SUPFAM" id="SSF48452">
    <property type="entry name" value="TPR-like"/>
    <property type="match status" value="1"/>
</dbReference>
<dbReference type="PRINTS" id="PR00364">
    <property type="entry name" value="DISEASERSIST"/>
</dbReference>
<evidence type="ECO:0000313" key="3">
    <source>
        <dbReference type="Proteomes" id="UP000597444"/>
    </source>
</evidence>
<feature type="domain" description="HTH luxR-type" evidence="1">
    <location>
        <begin position="724"/>
        <end position="791"/>
    </location>
</feature>
<dbReference type="InterPro" id="IPR036388">
    <property type="entry name" value="WH-like_DNA-bd_sf"/>
</dbReference>
<keyword evidence="3" id="KW-1185">Reference proteome</keyword>
<evidence type="ECO:0000313" key="2">
    <source>
        <dbReference type="EMBL" id="GHO90008.1"/>
    </source>
</evidence>
<dbReference type="InterPro" id="IPR011990">
    <property type="entry name" value="TPR-like_helical_dom_sf"/>
</dbReference>
<dbReference type="PANTHER" id="PTHR47691:SF3">
    <property type="entry name" value="HTH-TYPE TRANSCRIPTIONAL REGULATOR RV0890C-RELATED"/>
    <property type="match status" value="1"/>
</dbReference>
<sequence>MKPLIGREQDVREICSLLQDPAVHLLTLTGPGGVGKTRLAMQVATEITSRVALFADGCCYVSLAAIRDKGLVLPTIIQNLGLKEAAQQAPLHVLKQALREKHLLLVLDNFEQVGEAAPLISELSAYASSLKLLVTSREILHLHDEYEFRVAPLALPDLNRLPDLATLAQNAAVALFVERVQEMVPQIALTEENARTIAEICIRLDGLPLALELAAARMKLLSPQALLARLSRRLTLLTRGKQDAPERQQTLRRTIEWSHQLLSSRERLLFQRLAVFVGGATLGAIEATWTALEGQVDTSLLDLLTSLVDKNLLQVRPTQEDEEPYFTMLETIHEYAQERMDKGYAQERIRLEHALYYLMIAEERASKLIGPEQKLYVRLLERDHDNLRATMSWLLEEQKAELALRLCNALWMFWAQSHTQEGYRWIKQALTLHHEQRIGVDTHVLALAYYCIAVLARYAGDAPQSAIHCRRSLELFREIGDKQGIAIALCCLGHLALEANDYATVQAVSEEALALIHPTGNLWRLCEALFLCAYSAYLVDDYARAQALCEECLTICRRVGEPVTTIRVLYALGLFTYVQKKYQTAQTCYEESLALVRSAITVGRDAIIAICLVGLGCVAAAQKQTVWAVRLWGAAHVLYDVTGGAIGELGTYDYLATLLRIHLRYDVVIATARKTLGEKEFLSAWQEGQDMPLDLVLNPHELVAPMVSPEVTGKKELAPADSEHGGKLPYGNLTAREIQVLRLVAQGATSAKIAQQLSITTLTVNSHVRSIYSKLGISSRSAATRYALEQHILE</sequence>
<dbReference type="Proteomes" id="UP000597444">
    <property type="component" value="Unassembled WGS sequence"/>
</dbReference>